<evidence type="ECO:0000256" key="1">
    <source>
        <dbReference type="ARBA" id="ARBA00004609"/>
    </source>
</evidence>
<evidence type="ECO:0000259" key="13">
    <source>
        <dbReference type="Pfam" id="PF11838"/>
    </source>
</evidence>
<evidence type="ECO:0000256" key="5">
    <source>
        <dbReference type="ARBA" id="ARBA00022801"/>
    </source>
</evidence>
<keyword evidence="5 10" id="KW-0378">Hydrolase</keyword>
<reference evidence="15" key="1">
    <citation type="submission" date="2014-05" db="EMBL/GenBank/DDBJ databases">
        <authorList>
            <person name="Chronopoulou M."/>
        </authorList>
    </citation>
    <scope>NUCLEOTIDE SEQUENCE</scope>
    <source>
        <tissue evidence="15">Whole organism</tissue>
    </source>
</reference>
<evidence type="ECO:0000259" key="14">
    <source>
        <dbReference type="Pfam" id="PF17900"/>
    </source>
</evidence>
<feature type="chain" id="PRO_5005488658" description="Aminopeptidase" evidence="11">
    <location>
        <begin position="36"/>
        <end position="731"/>
    </location>
</feature>
<feature type="signal peptide" evidence="11">
    <location>
        <begin position="1"/>
        <end position="35"/>
    </location>
</feature>
<feature type="domain" description="ERAP1-like C-terminal" evidence="13">
    <location>
        <begin position="610"/>
        <end position="706"/>
    </location>
</feature>
<dbReference type="Pfam" id="PF17900">
    <property type="entry name" value="Peptidase_M1_N"/>
    <property type="match status" value="1"/>
</dbReference>
<feature type="domain" description="Aminopeptidase N-like N-terminal" evidence="14">
    <location>
        <begin position="45"/>
        <end position="259"/>
    </location>
</feature>
<dbReference type="EC" id="3.4.11.-" evidence="10"/>
<proteinExistence type="inferred from homology"/>
<evidence type="ECO:0000313" key="15">
    <source>
        <dbReference type="EMBL" id="CDW36449.1"/>
    </source>
</evidence>
<feature type="site" description="Transition state stabilizer" evidence="9">
    <location>
        <position position="457"/>
    </location>
</feature>
<evidence type="ECO:0000256" key="6">
    <source>
        <dbReference type="ARBA" id="ARBA00022833"/>
    </source>
</evidence>
<dbReference type="InterPro" id="IPR014782">
    <property type="entry name" value="Peptidase_M1_dom"/>
</dbReference>
<dbReference type="InterPro" id="IPR024571">
    <property type="entry name" value="ERAP1-like_C_dom"/>
</dbReference>
<dbReference type="InterPro" id="IPR027268">
    <property type="entry name" value="Peptidase_M4/M1_CTD_sf"/>
</dbReference>
<dbReference type="GO" id="GO:0008237">
    <property type="term" value="F:metallopeptidase activity"/>
    <property type="evidence" value="ECO:0007669"/>
    <property type="project" value="UniProtKB-KW"/>
</dbReference>
<keyword evidence="3 10" id="KW-0645">Protease</keyword>
<dbReference type="Gene3D" id="2.60.40.1730">
    <property type="entry name" value="tricorn interacting facor f3 domain"/>
    <property type="match status" value="1"/>
</dbReference>
<dbReference type="GO" id="GO:0005615">
    <property type="term" value="C:extracellular space"/>
    <property type="evidence" value="ECO:0007669"/>
    <property type="project" value="TreeGrafter"/>
</dbReference>
<keyword evidence="11" id="KW-0732">Signal</keyword>
<dbReference type="SUPFAM" id="SSF63737">
    <property type="entry name" value="Leukotriene A4 hydrolase N-terminal domain"/>
    <property type="match status" value="1"/>
</dbReference>
<dbReference type="Pfam" id="PF01433">
    <property type="entry name" value="Peptidase_M1"/>
    <property type="match status" value="1"/>
</dbReference>
<dbReference type="InterPro" id="IPR045357">
    <property type="entry name" value="Aminopeptidase_N-like_N"/>
</dbReference>
<dbReference type="InterPro" id="IPR050344">
    <property type="entry name" value="Peptidase_M1_aminopeptidases"/>
</dbReference>
<dbReference type="GO" id="GO:0006508">
    <property type="term" value="P:proteolysis"/>
    <property type="evidence" value="ECO:0007669"/>
    <property type="project" value="UniProtKB-KW"/>
</dbReference>
<keyword evidence="10" id="KW-0031">Aminopeptidase</keyword>
<dbReference type="PANTHER" id="PTHR11533:SF18">
    <property type="entry name" value="FI02158P"/>
    <property type="match status" value="1"/>
</dbReference>
<organism evidence="15">
    <name type="scientific">Lepeophtheirus salmonis</name>
    <name type="common">Salmon louse</name>
    <name type="synonym">Caligus salmonis</name>
    <dbReference type="NCBI Taxonomy" id="72036"/>
    <lineage>
        <taxon>Eukaryota</taxon>
        <taxon>Metazoa</taxon>
        <taxon>Ecdysozoa</taxon>
        <taxon>Arthropoda</taxon>
        <taxon>Crustacea</taxon>
        <taxon>Multicrustacea</taxon>
        <taxon>Hexanauplia</taxon>
        <taxon>Copepoda</taxon>
        <taxon>Siphonostomatoida</taxon>
        <taxon>Caligidae</taxon>
        <taxon>Lepeophtheirus</taxon>
    </lineage>
</organism>
<dbReference type="InterPro" id="IPR042097">
    <property type="entry name" value="Aminopeptidase_N-like_N_sf"/>
</dbReference>
<dbReference type="PANTHER" id="PTHR11533">
    <property type="entry name" value="PROTEASE M1 ZINC METALLOPROTEASE"/>
    <property type="match status" value="1"/>
</dbReference>
<evidence type="ECO:0000259" key="12">
    <source>
        <dbReference type="Pfam" id="PF01433"/>
    </source>
</evidence>
<evidence type="ECO:0000256" key="10">
    <source>
        <dbReference type="RuleBase" id="RU364040"/>
    </source>
</evidence>
<keyword evidence="4 8" id="KW-0479">Metal-binding</keyword>
<dbReference type="SUPFAM" id="SSF55486">
    <property type="entry name" value="Metalloproteases ('zincins'), catalytic domain"/>
    <property type="match status" value="1"/>
</dbReference>
<dbReference type="EMBL" id="HACA01019088">
    <property type="protein sequence ID" value="CDW36449.1"/>
    <property type="molecule type" value="Transcribed_RNA"/>
</dbReference>
<protein>
    <recommendedName>
        <fullName evidence="10">Aminopeptidase</fullName>
        <ecNumber evidence="10">3.4.11.-</ecNumber>
    </recommendedName>
</protein>
<dbReference type="AlphaFoldDB" id="A0A0K2UDX1"/>
<feature type="domain" description="Peptidase M1 membrane alanine aminopeptidase" evidence="12">
    <location>
        <begin position="302"/>
        <end position="509"/>
    </location>
</feature>
<name>A0A0K2UDX1_LEPSM</name>
<dbReference type="OrthoDB" id="7864030at2759"/>
<evidence type="ECO:0000256" key="4">
    <source>
        <dbReference type="ARBA" id="ARBA00022723"/>
    </source>
</evidence>
<evidence type="ECO:0000256" key="11">
    <source>
        <dbReference type="SAM" id="SignalP"/>
    </source>
</evidence>
<dbReference type="PRINTS" id="PR00756">
    <property type="entry name" value="ALADIPTASE"/>
</dbReference>
<evidence type="ECO:0000256" key="7">
    <source>
        <dbReference type="ARBA" id="ARBA00023049"/>
    </source>
</evidence>
<dbReference type="Gene3D" id="2.60.40.1910">
    <property type="match status" value="1"/>
</dbReference>
<dbReference type="GO" id="GO:0005886">
    <property type="term" value="C:plasma membrane"/>
    <property type="evidence" value="ECO:0007669"/>
    <property type="project" value="UniProtKB-SubCell"/>
</dbReference>
<dbReference type="CDD" id="cd09601">
    <property type="entry name" value="M1_APN-Q_like"/>
    <property type="match status" value="1"/>
</dbReference>
<comment type="cofactor">
    <cofactor evidence="8 10">
        <name>Zn(2+)</name>
        <dbReference type="ChEBI" id="CHEBI:29105"/>
    </cofactor>
    <text evidence="8 10">Binds 1 zinc ion per subunit.</text>
</comment>
<dbReference type="InterPro" id="IPR034016">
    <property type="entry name" value="M1_APN-typ"/>
</dbReference>
<dbReference type="Gene3D" id="1.10.390.10">
    <property type="entry name" value="Neutral Protease Domain 2"/>
    <property type="match status" value="1"/>
</dbReference>
<dbReference type="InterPro" id="IPR001930">
    <property type="entry name" value="Peptidase_M1"/>
</dbReference>
<accession>A0A0K2UDX1</accession>
<comment type="subcellular location">
    <subcellularLocation>
        <location evidence="1">Cell membrane</location>
        <topology evidence="1">Lipid-anchor</topology>
        <topology evidence="1">GPI-anchor</topology>
    </subcellularLocation>
</comment>
<comment type="similarity">
    <text evidence="2 10">Belongs to the peptidase M1 family.</text>
</comment>
<sequence>MKIKLYFELSWSNSCNMSRLLLLLMWVVYCSGVKALDFRLPSHVVPKSYSIELNPEYEKTNNLFGVVKIEVMCVIDGSKNITLHAKNINITHMDIIDKVSGNNINITNSSAGEVGTDFVVIHLSTNLNIGSDYILTMNYTTIFIEPDDYEYDLIYDSNDETNDRTTLDDNTPYVYEDNTKGFMFNNGVYYTNMMPIYARTVFPCFDEPSFKSVFNITLRRPKNMISISNMPINQTITPGNSVDFVSDIFKSTPLMSTHLVAFVITNYTNETILSNNTQLRIWTPEDDKSKTCLAKSVSPTLYRYLNQYFGKNLPITKQDMITIPANISFNYIAMENWGLSTFQSEALLIEENVTSVSSLLSKDEIVLEISQMLTHQWMGDLVTISWWCDLWLTVGSTSYLSYLVSTKIFPDDRAWDIFLIFVFQEAMEKDSPLVPVTMKKIIRNNGEIPNGLDSLTYFKSASFIRMLSGIIGENDLHMVYRNLMAKYELKNIDEDLFWKEIDGVVSSSIKPSILNNMTMKALMGPWLTQAGYPVIHVSPNFENGSIQIYQENFNARDKVINNLWWVPLKYNIIDKNENGTIKLIWLNNTKMNQTFQDTDLKKSFPCLEPVVFNINQTGYYRVNYNDDNWKLITRYLRLNHSRIYKYNRAQLIDDSFSLAMEGFLSYLIPFKITTYLPNEDEPLIWITFFKKLLEITKIIFRIENNEKIKVGKIKAINNVAKQRALDKYMLK</sequence>
<evidence type="ECO:0000256" key="3">
    <source>
        <dbReference type="ARBA" id="ARBA00022670"/>
    </source>
</evidence>
<dbReference type="Pfam" id="PF11838">
    <property type="entry name" value="ERAP1_C"/>
    <property type="match status" value="1"/>
</dbReference>
<dbReference type="GO" id="GO:0004177">
    <property type="term" value="F:aminopeptidase activity"/>
    <property type="evidence" value="ECO:0007669"/>
    <property type="project" value="UniProtKB-KW"/>
</dbReference>
<evidence type="ECO:0000256" key="2">
    <source>
        <dbReference type="ARBA" id="ARBA00010136"/>
    </source>
</evidence>
<feature type="binding site" evidence="8">
    <location>
        <position position="375"/>
    </location>
    <ligand>
        <name>Zn(2+)</name>
        <dbReference type="ChEBI" id="CHEBI:29105"/>
        <note>catalytic</note>
    </ligand>
</feature>
<evidence type="ECO:0000256" key="9">
    <source>
        <dbReference type="PIRSR" id="PIRSR634016-4"/>
    </source>
</evidence>
<keyword evidence="7 10" id="KW-0482">Metalloprotease</keyword>
<dbReference type="GO" id="GO:0008270">
    <property type="term" value="F:zinc ion binding"/>
    <property type="evidence" value="ECO:0007669"/>
    <property type="project" value="UniProtKB-UniRule"/>
</dbReference>
<keyword evidence="6 8" id="KW-0862">Zinc</keyword>
<dbReference type="GO" id="GO:0005737">
    <property type="term" value="C:cytoplasm"/>
    <property type="evidence" value="ECO:0007669"/>
    <property type="project" value="TreeGrafter"/>
</dbReference>
<dbReference type="Gene3D" id="1.25.50.20">
    <property type="match status" value="1"/>
</dbReference>
<evidence type="ECO:0000256" key="8">
    <source>
        <dbReference type="PIRSR" id="PIRSR634016-3"/>
    </source>
</evidence>